<evidence type="ECO:0000313" key="3">
    <source>
        <dbReference type="EMBL" id="NMO96133.1"/>
    </source>
</evidence>
<gene>
    <name evidence="3" type="ORF">HII30_10170</name>
</gene>
<dbReference type="InterPro" id="IPR036582">
    <property type="entry name" value="Mao_N_sf"/>
</dbReference>
<organism evidence="3 4">
    <name type="scientific">Paenibacillus lemnae</name>
    <dbReference type="NCBI Taxonomy" id="1330551"/>
    <lineage>
        <taxon>Bacteria</taxon>
        <taxon>Bacillati</taxon>
        <taxon>Bacillota</taxon>
        <taxon>Bacilli</taxon>
        <taxon>Bacillales</taxon>
        <taxon>Paenibacillaceae</taxon>
        <taxon>Paenibacillus</taxon>
    </lineage>
</organism>
<dbReference type="AlphaFoldDB" id="A0A848M8B6"/>
<dbReference type="Proteomes" id="UP000565468">
    <property type="component" value="Unassembled WGS sequence"/>
</dbReference>
<evidence type="ECO:0000259" key="2">
    <source>
        <dbReference type="Pfam" id="PF07833"/>
    </source>
</evidence>
<sequence>MKNKTWKVITTAALLTAFLAPAAQTAPAHADAAAASVKTASSAYINNTKAQGKVLLRQGTIFVTLNDLKSLGLYKFHYNNKSKTVTIQSQGTKVVLTAGKSTISVNGKETKLQSAPFIQDGRTMFPLRAASEAFGAEIYWNNHTKTAYIGKQYDVNVSHYEGNDLAASRNAALQLPRISKLAKAPLESTYMEMQGQDYIFQQGHSDKFFEVDNDLISYYEITDHIFELKWQAKMDMDKSTGKHSKLFFLPSLFKQEIGTQPDVQGWTVAKFQFRYPVGMTFYSLFDNKQQLASGEVEHDTSSPHYLGVIVDIPEESQK</sequence>
<evidence type="ECO:0000256" key="1">
    <source>
        <dbReference type="SAM" id="SignalP"/>
    </source>
</evidence>
<keyword evidence="4" id="KW-1185">Reference proteome</keyword>
<comment type="caution">
    <text evidence="3">The sequence shown here is derived from an EMBL/GenBank/DDBJ whole genome shotgun (WGS) entry which is preliminary data.</text>
</comment>
<dbReference type="Gene3D" id="3.30.457.10">
    <property type="entry name" value="Copper amine oxidase-like, N-terminal domain"/>
    <property type="match status" value="1"/>
</dbReference>
<dbReference type="InterPro" id="IPR012854">
    <property type="entry name" value="Cu_amine_oxidase-like_N"/>
</dbReference>
<name>A0A848M8B6_PAELE</name>
<accession>A0A848M8B6</accession>
<proteinExistence type="predicted"/>
<dbReference type="Pfam" id="PF07833">
    <property type="entry name" value="Cu_amine_oxidN1"/>
    <property type="match status" value="1"/>
</dbReference>
<keyword evidence="1" id="KW-0732">Signal</keyword>
<feature type="domain" description="Copper amine oxidase-like N-terminal" evidence="2">
    <location>
        <begin position="49"/>
        <end position="149"/>
    </location>
</feature>
<dbReference type="SUPFAM" id="SSF55383">
    <property type="entry name" value="Copper amine oxidase, domain N"/>
    <property type="match status" value="1"/>
</dbReference>
<evidence type="ECO:0000313" key="4">
    <source>
        <dbReference type="Proteomes" id="UP000565468"/>
    </source>
</evidence>
<protein>
    <submittedName>
        <fullName evidence="3">Copper amine oxidase N-terminal domain-containing protein</fullName>
    </submittedName>
</protein>
<reference evidence="3 4" key="1">
    <citation type="submission" date="2020-04" db="EMBL/GenBank/DDBJ databases">
        <title>Paenibacillus algicola sp. nov., a novel marine bacterium producing alginate lyase.</title>
        <authorList>
            <person name="Huang H."/>
        </authorList>
    </citation>
    <scope>NUCLEOTIDE SEQUENCE [LARGE SCALE GENOMIC DNA]</scope>
    <source>
        <strain evidence="3 4">L7-75</strain>
    </source>
</reference>
<dbReference type="EMBL" id="JABBPN010000007">
    <property type="protein sequence ID" value="NMO96133.1"/>
    <property type="molecule type" value="Genomic_DNA"/>
</dbReference>
<dbReference type="RefSeq" id="WP_169504910.1">
    <property type="nucleotide sequence ID" value="NZ_JABBPN010000007.1"/>
</dbReference>
<feature type="signal peptide" evidence="1">
    <location>
        <begin position="1"/>
        <end position="22"/>
    </location>
</feature>
<feature type="chain" id="PRO_5039608602" evidence="1">
    <location>
        <begin position="23"/>
        <end position="318"/>
    </location>
</feature>